<evidence type="ECO:0000313" key="2">
    <source>
        <dbReference type="Proteomes" id="UP001150538"/>
    </source>
</evidence>
<protein>
    <submittedName>
        <fullName evidence="1">Uncharacterized protein</fullName>
    </submittedName>
</protein>
<comment type="caution">
    <text evidence="1">The sequence shown here is derived from an EMBL/GenBank/DDBJ whole genome shotgun (WGS) entry which is preliminary data.</text>
</comment>
<name>A0A9W8DME4_9FUNG</name>
<accession>A0A9W8DME4</accession>
<dbReference type="Proteomes" id="UP001150538">
    <property type="component" value="Unassembled WGS sequence"/>
</dbReference>
<gene>
    <name evidence="1" type="ORF">H4219_004702</name>
</gene>
<dbReference type="EMBL" id="JANBPU010000188">
    <property type="protein sequence ID" value="KAJ1914616.1"/>
    <property type="molecule type" value="Genomic_DNA"/>
</dbReference>
<keyword evidence="2" id="KW-1185">Reference proteome</keyword>
<organism evidence="1 2">
    <name type="scientific">Mycoemilia scoparia</name>
    <dbReference type="NCBI Taxonomy" id="417184"/>
    <lineage>
        <taxon>Eukaryota</taxon>
        <taxon>Fungi</taxon>
        <taxon>Fungi incertae sedis</taxon>
        <taxon>Zoopagomycota</taxon>
        <taxon>Kickxellomycotina</taxon>
        <taxon>Kickxellomycetes</taxon>
        <taxon>Kickxellales</taxon>
        <taxon>Kickxellaceae</taxon>
        <taxon>Mycoemilia</taxon>
    </lineage>
</organism>
<evidence type="ECO:0000313" key="1">
    <source>
        <dbReference type="EMBL" id="KAJ1914616.1"/>
    </source>
</evidence>
<sequence length="122" mass="14371">MTLFVKSSPSEKIGSIKKRIIDQFTYKMEQKIESVQDIRFWLQNPEYKEEQQEQQDQQDQGNKITVEKYIMIDNDNDTTESLGLKDDDIIFMTLRLKDLGGWEEVSIQPYPIEDDPFADNDS</sequence>
<proteinExistence type="predicted"/>
<reference evidence="1" key="1">
    <citation type="submission" date="2022-07" db="EMBL/GenBank/DDBJ databases">
        <title>Phylogenomic reconstructions and comparative analyses of Kickxellomycotina fungi.</title>
        <authorList>
            <person name="Reynolds N.K."/>
            <person name="Stajich J.E."/>
            <person name="Barry K."/>
            <person name="Grigoriev I.V."/>
            <person name="Crous P."/>
            <person name="Smith M.E."/>
        </authorList>
    </citation>
    <scope>NUCLEOTIDE SEQUENCE</scope>
    <source>
        <strain evidence="1">NBRC 100468</strain>
    </source>
</reference>
<dbReference type="AlphaFoldDB" id="A0A9W8DME4"/>